<proteinExistence type="predicted"/>
<accession>A0ABD6EMY4</accession>
<dbReference type="AlphaFoldDB" id="A0ABD6EMY4"/>
<dbReference type="EMBL" id="JBGFUD010006677">
    <property type="protein sequence ID" value="MFH4981141.1"/>
    <property type="molecule type" value="Genomic_DNA"/>
</dbReference>
<comment type="caution">
    <text evidence="1">The sequence shown here is derived from an EMBL/GenBank/DDBJ whole genome shotgun (WGS) entry which is preliminary data.</text>
</comment>
<evidence type="ECO:0000313" key="2">
    <source>
        <dbReference type="Proteomes" id="UP001608902"/>
    </source>
</evidence>
<protein>
    <submittedName>
        <fullName evidence="1">Uncharacterized protein</fullName>
    </submittedName>
</protein>
<evidence type="ECO:0000313" key="1">
    <source>
        <dbReference type="EMBL" id="MFH4981141.1"/>
    </source>
</evidence>
<reference evidence="1 2" key="1">
    <citation type="submission" date="2024-08" db="EMBL/GenBank/DDBJ databases">
        <title>Gnathostoma spinigerum genome.</title>
        <authorList>
            <person name="Gonzalez-Bertolin B."/>
            <person name="Monzon S."/>
            <person name="Zaballos A."/>
            <person name="Jimenez P."/>
            <person name="Dekumyoy P."/>
            <person name="Varona S."/>
            <person name="Cuesta I."/>
            <person name="Sumanam S."/>
            <person name="Adisakwattana P."/>
            <person name="Gasser R.B."/>
            <person name="Hernandez-Gonzalez A."/>
            <person name="Young N.D."/>
            <person name="Perteguer M.J."/>
        </authorList>
    </citation>
    <scope>NUCLEOTIDE SEQUENCE [LARGE SCALE GENOMIC DNA]</scope>
    <source>
        <strain evidence="1">AL3</strain>
        <tissue evidence="1">Liver</tissue>
    </source>
</reference>
<sequence>MITGNSGLLIISHLSLILIFRFDSALLYCTLLSYPFNLVSWKLSLEETDCIELNIEVSSLANEGNAQDSHFTCLVDVNSPADFPRYISTSASLKLHSCENWNPENHFDTNLHLILNL</sequence>
<organism evidence="1 2">
    <name type="scientific">Gnathostoma spinigerum</name>
    <dbReference type="NCBI Taxonomy" id="75299"/>
    <lineage>
        <taxon>Eukaryota</taxon>
        <taxon>Metazoa</taxon>
        <taxon>Ecdysozoa</taxon>
        <taxon>Nematoda</taxon>
        <taxon>Chromadorea</taxon>
        <taxon>Rhabditida</taxon>
        <taxon>Spirurina</taxon>
        <taxon>Gnathostomatomorpha</taxon>
        <taxon>Gnathostomatoidea</taxon>
        <taxon>Gnathostomatidae</taxon>
        <taxon>Gnathostoma</taxon>
    </lineage>
</organism>
<name>A0ABD6EMY4_9BILA</name>
<dbReference type="Proteomes" id="UP001608902">
    <property type="component" value="Unassembled WGS sequence"/>
</dbReference>
<gene>
    <name evidence="1" type="ORF">AB6A40_007850</name>
</gene>
<keyword evidence="2" id="KW-1185">Reference proteome</keyword>